<protein>
    <submittedName>
        <fullName evidence="5">Putative phenylacetyl-CoA ligase</fullName>
    </submittedName>
</protein>
<dbReference type="AlphaFoldDB" id="A0A194X2W5"/>
<dbReference type="GO" id="GO:0016405">
    <property type="term" value="F:CoA-ligase activity"/>
    <property type="evidence" value="ECO:0007669"/>
    <property type="project" value="TreeGrafter"/>
</dbReference>
<sequence length="541" mass="59706">MPRQIPRIDIPQTDLWTTLFDRKEKPFPDSQVIYQDPYSNRHYTYATLKLTTQKFGSGLRTSLSFKKGDVLTLFARNSIDYPAIVWGAHWAGGVVSPANPGYGVRELAHHLRDSGTGVLVTEGGLLGVALQACRQVGIEKSRVLVVGEGEGGDGDGVRGWVEIMEGEVRGERERLDAGRDLGFLVYSSGTTGLPKGVMLTHRNVVSDLFMVNSNEGQILGWKDDRVLSVLPFYHIYGLQCLVHFPAYAGVTTLVMPSFDLKKFCEIIQNHKITYTFVAPPVVLHLAKSPIVSNYDLSSLRMITSGAAPLTKELIHAVHDRLGTEVKQAYGLSETSPVTHMQRKWNKGLGSNGPALPNQICKFMSPDGHEVPPGKEGELWISGPNVFLGYHNNPEATAACKTPDGFFKTGDIGYEDEDGNMYITDRVKELIKYKGFQVAPAELEGILASHEMVADVAVIGVEDLERASEVPLACVVLREGVEGSEEVEREIARWIAERAANHKRLRGGVVFIQEVPKSASGKILRRVLKEEMKKKFKVKAKL</sequence>
<dbReference type="InterPro" id="IPR042099">
    <property type="entry name" value="ANL_N_sf"/>
</dbReference>
<dbReference type="InParanoid" id="A0A194X2W5"/>
<evidence type="ECO:0000259" key="4">
    <source>
        <dbReference type="Pfam" id="PF13193"/>
    </source>
</evidence>
<dbReference type="OrthoDB" id="6509636at2759"/>
<comment type="similarity">
    <text evidence="1">Belongs to the ATP-dependent AMP-binding enzyme family.</text>
</comment>
<proteinExistence type="inferred from homology"/>
<dbReference type="STRING" id="149040.A0A194X2W5"/>
<dbReference type="KEGG" id="psco:LY89DRAFT_698796"/>
<dbReference type="PANTHER" id="PTHR24096:SF149">
    <property type="entry name" value="AMP-BINDING DOMAIN-CONTAINING PROTEIN-RELATED"/>
    <property type="match status" value="1"/>
</dbReference>
<dbReference type="GeneID" id="28826734"/>
<feature type="domain" description="AMP-binding enzyme C-terminal" evidence="4">
    <location>
        <begin position="441"/>
        <end position="521"/>
    </location>
</feature>
<dbReference type="EMBL" id="KQ947420">
    <property type="protein sequence ID" value="KUJ14530.1"/>
    <property type="molecule type" value="Genomic_DNA"/>
</dbReference>
<dbReference type="PROSITE" id="PS00455">
    <property type="entry name" value="AMP_BINDING"/>
    <property type="match status" value="1"/>
</dbReference>
<dbReference type="Pfam" id="PF13193">
    <property type="entry name" value="AMP-binding_C"/>
    <property type="match status" value="1"/>
</dbReference>
<dbReference type="Proteomes" id="UP000070700">
    <property type="component" value="Unassembled WGS sequence"/>
</dbReference>
<dbReference type="Gene3D" id="3.40.50.12780">
    <property type="entry name" value="N-terminal domain of ligase-like"/>
    <property type="match status" value="1"/>
</dbReference>
<dbReference type="SUPFAM" id="SSF56801">
    <property type="entry name" value="Acetyl-CoA synthetase-like"/>
    <property type="match status" value="1"/>
</dbReference>
<dbReference type="InterPro" id="IPR020845">
    <property type="entry name" value="AMP-binding_CS"/>
</dbReference>
<evidence type="ECO:0000259" key="3">
    <source>
        <dbReference type="Pfam" id="PF00501"/>
    </source>
</evidence>
<reference evidence="5 6" key="1">
    <citation type="submission" date="2015-10" db="EMBL/GenBank/DDBJ databases">
        <title>Full genome of DAOMC 229536 Phialocephala scopiformis, a fungal endophyte of spruce producing the potent anti-insectan compound rugulosin.</title>
        <authorList>
            <consortium name="DOE Joint Genome Institute"/>
            <person name="Walker A.K."/>
            <person name="Frasz S.L."/>
            <person name="Seifert K.A."/>
            <person name="Miller J.D."/>
            <person name="Mondo S.J."/>
            <person name="Labutti K."/>
            <person name="Lipzen A."/>
            <person name="Dockter R."/>
            <person name="Kennedy M."/>
            <person name="Grigoriev I.V."/>
            <person name="Spatafora J.W."/>
        </authorList>
    </citation>
    <scope>NUCLEOTIDE SEQUENCE [LARGE SCALE GENOMIC DNA]</scope>
    <source>
        <strain evidence="5 6">CBS 120377</strain>
    </source>
</reference>
<dbReference type="Pfam" id="PF00501">
    <property type="entry name" value="AMP-binding"/>
    <property type="match status" value="1"/>
</dbReference>
<organism evidence="5 6">
    <name type="scientific">Mollisia scopiformis</name>
    <name type="common">Conifer needle endophyte fungus</name>
    <name type="synonym">Phialocephala scopiformis</name>
    <dbReference type="NCBI Taxonomy" id="149040"/>
    <lineage>
        <taxon>Eukaryota</taxon>
        <taxon>Fungi</taxon>
        <taxon>Dikarya</taxon>
        <taxon>Ascomycota</taxon>
        <taxon>Pezizomycotina</taxon>
        <taxon>Leotiomycetes</taxon>
        <taxon>Helotiales</taxon>
        <taxon>Mollisiaceae</taxon>
        <taxon>Mollisia</taxon>
    </lineage>
</organism>
<keyword evidence="2 5" id="KW-0436">Ligase</keyword>
<dbReference type="PANTHER" id="PTHR24096">
    <property type="entry name" value="LONG-CHAIN-FATTY-ACID--COA LIGASE"/>
    <property type="match status" value="1"/>
</dbReference>
<keyword evidence="6" id="KW-1185">Reference proteome</keyword>
<feature type="domain" description="AMP-dependent synthetase/ligase" evidence="3">
    <location>
        <begin position="21"/>
        <end position="390"/>
    </location>
</feature>
<dbReference type="InterPro" id="IPR045851">
    <property type="entry name" value="AMP-bd_C_sf"/>
</dbReference>
<dbReference type="InterPro" id="IPR000873">
    <property type="entry name" value="AMP-dep_synth/lig_dom"/>
</dbReference>
<dbReference type="InterPro" id="IPR025110">
    <property type="entry name" value="AMP-bd_C"/>
</dbReference>
<accession>A0A194X2W5</accession>
<gene>
    <name evidence="5" type="ORF">LY89DRAFT_698796</name>
</gene>
<dbReference type="FunFam" id="3.30.300.30:FF:000007">
    <property type="entry name" value="4-coumarate--CoA ligase 2"/>
    <property type="match status" value="1"/>
</dbReference>
<evidence type="ECO:0000256" key="1">
    <source>
        <dbReference type="ARBA" id="ARBA00006432"/>
    </source>
</evidence>
<evidence type="ECO:0000256" key="2">
    <source>
        <dbReference type="ARBA" id="ARBA00022598"/>
    </source>
</evidence>
<evidence type="ECO:0000313" key="6">
    <source>
        <dbReference type="Proteomes" id="UP000070700"/>
    </source>
</evidence>
<dbReference type="RefSeq" id="XP_018068885.1">
    <property type="nucleotide sequence ID" value="XM_018217008.1"/>
</dbReference>
<name>A0A194X2W5_MOLSC</name>
<dbReference type="Gene3D" id="3.30.300.30">
    <property type="match status" value="1"/>
</dbReference>
<evidence type="ECO:0000313" key="5">
    <source>
        <dbReference type="EMBL" id="KUJ14530.1"/>
    </source>
</evidence>
<dbReference type="CDD" id="cd05911">
    <property type="entry name" value="Firefly_Luc_like"/>
    <property type="match status" value="1"/>
</dbReference>